<feature type="transmembrane region" description="Helical" evidence="10">
    <location>
        <begin position="636"/>
        <end position="653"/>
    </location>
</feature>
<keyword evidence="7 10" id="KW-1133">Transmembrane helix</keyword>
<evidence type="ECO:0000256" key="3">
    <source>
        <dbReference type="ARBA" id="ARBA00022448"/>
    </source>
</evidence>
<evidence type="ECO:0000256" key="9">
    <source>
        <dbReference type="ARBA" id="ARBA00023136"/>
    </source>
</evidence>
<evidence type="ECO:0000256" key="6">
    <source>
        <dbReference type="ARBA" id="ARBA00022958"/>
    </source>
</evidence>
<dbReference type="NCBIfam" id="TIGR00934">
    <property type="entry name" value="2a38euk"/>
    <property type="match status" value="1"/>
</dbReference>
<keyword evidence="13" id="KW-1185">Reference proteome</keyword>
<dbReference type="GO" id="GO:0030007">
    <property type="term" value="P:intracellular potassium ion homeostasis"/>
    <property type="evidence" value="ECO:0007669"/>
    <property type="project" value="UniProtKB-UniRule"/>
</dbReference>
<feature type="transmembrane region" description="Helical" evidence="10">
    <location>
        <begin position="30"/>
        <end position="50"/>
    </location>
</feature>
<dbReference type="PANTHER" id="PTHR31064">
    <property type="entry name" value="POTASSIUM TRANSPORT PROTEIN DDB_G0292412-RELATED"/>
    <property type="match status" value="1"/>
</dbReference>
<feature type="region of interest" description="Disordered" evidence="11">
    <location>
        <begin position="808"/>
        <end position="876"/>
    </location>
</feature>
<feature type="transmembrane region" description="Helical" evidence="10">
    <location>
        <begin position="90"/>
        <end position="114"/>
    </location>
</feature>
<evidence type="ECO:0000256" key="5">
    <source>
        <dbReference type="ARBA" id="ARBA00022692"/>
    </source>
</evidence>
<evidence type="ECO:0000313" key="13">
    <source>
        <dbReference type="Proteomes" id="UP001286456"/>
    </source>
</evidence>
<dbReference type="GO" id="GO:0005886">
    <property type="term" value="C:plasma membrane"/>
    <property type="evidence" value="ECO:0007669"/>
    <property type="project" value="InterPro"/>
</dbReference>
<dbReference type="GO" id="GO:0140107">
    <property type="term" value="F:high-affinity potassium ion transmembrane transporter activity"/>
    <property type="evidence" value="ECO:0007669"/>
    <property type="project" value="TreeGrafter"/>
</dbReference>
<organism evidence="12 13">
    <name type="scientific">Cercophora scortea</name>
    <dbReference type="NCBI Taxonomy" id="314031"/>
    <lineage>
        <taxon>Eukaryota</taxon>
        <taxon>Fungi</taxon>
        <taxon>Dikarya</taxon>
        <taxon>Ascomycota</taxon>
        <taxon>Pezizomycotina</taxon>
        <taxon>Sordariomycetes</taxon>
        <taxon>Sordariomycetidae</taxon>
        <taxon>Sordariales</taxon>
        <taxon>Lasiosphaeriaceae</taxon>
        <taxon>Cercophora</taxon>
    </lineage>
</organism>
<name>A0AAE0IWA2_9PEZI</name>
<comment type="similarity">
    <text evidence="2 10">Belongs to the TrkH potassium transport family.</text>
</comment>
<keyword evidence="6 10" id="KW-0630">Potassium</keyword>
<dbReference type="GO" id="GO:1990573">
    <property type="term" value="P:potassium ion import across plasma membrane"/>
    <property type="evidence" value="ECO:0007669"/>
    <property type="project" value="TreeGrafter"/>
</dbReference>
<accession>A0AAE0IWA2</accession>
<evidence type="ECO:0000256" key="4">
    <source>
        <dbReference type="ARBA" id="ARBA00022538"/>
    </source>
</evidence>
<dbReference type="Proteomes" id="UP001286456">
    <property type="component" value="Unassembled WGS sequence"/>
</dbReference>
<feature type="transmembrane region" description="Helical" evidence="10">
    <location>
        <begin position="723"/>
        <end position="745"/>
    </location>
</feature>
<feature type="region of interest" description="Disordered" evidence="11">
    <location>
        <begin position="258"/>
        <end position="318"/>
    </location>
</feature>
<evidence type="ECO:0000256" key="8">
    <source>
        <dbReference type="ARBA" id="ARBA00023065"/>
    </source>
</evidence>
<keyword evidence="4 10" id="KW-0633">Potassium transport</keyword>
<evidence type="ECO:0000256" key="11">
    <source>
        <dbReference type="SAM" id="MobiDB-lite"/>
    </source>
</evidence>
<reference evidence="12" key="2">
    <citation type="submission" date="2023-06" db="EMBL/GenBank/DDBJ databases">
        <authorList>
            <consortium name="Lawrence Berkeley National Laboratory"/>
            <person name="Haridas S."/>
            <person name="Hensen N."/>
            <person name="Bonometti L."/>
            <person name="Westerberg I."/>
            <person name="Brannstrom I.O."/>
            <person name="Guillou S."/>
            <person name="Cros-Aarteil S."/>
            <person name="Calhoun S."/>
            <person name="Kuo A."/>
            <person name="Mondo S."/>
            <person name="Pangilinan J."/>
            <person name="Riley R."/>
            <person name="Labutti K."/>
            <person name="Andreopoulos B."/>
            <person name="Lipzen A."/>
            <person name="Chen C."/>
            <person name="Yanf M."/>
            <person name="Daum C."/>
            <person name="Ng V."/>
            <person name="Clum A."/>
            <person name="Steindorff A."/>
            <person name="Ohm R."/>
            <person name="Martin F."/>
            <person name="Silar P."/>
            <person name="Natvig D."/>
            <person name="Lalanne C."/>
            <person name="Gautier V."/>
            <person name="Ament-Velasquez S.L."/>
            <person name="Kruys A."/>
            <person name="Hutchinson M.I."/>
            <person name="Powell A.J."/>
            <person name="Barry K."/>
            <person name="Miller A.N."/>
            <person name="Grigoriev I.V."/>
            <person name="Debuchy R."/>
            <person name="Gladieux P."/>
            <person name="Thoren M.H."/>
            <person name="Johannesson H."/>
        </authorList>
    </citation>
    <scope>NUCLEOTIDE SEQUENCE</scope>
    <source>
        <strain evidence="12">SMH4131-1</strain>
    </source>
</reference>
<keyword evidence="9 10" id="KW-0472">Membrane</keyword>
<keyword evidence="8 10" id="KW-0406">Ion transport</keyword>
<keyword evidence="5 10" id="KW-0812">Transmembrane</keyword>
<evidence type="ECO:0000313" key="12">
    <source>
        <dbReference type="EMBL" id="KAK3332471.1"/>
    </source>
</evidence>
<feature type="transmembrane region" description="Helical" evidence="10">
    <location>
        <begin position="561"/>
        <end position="591"/>
    </location>
</feature>
<dbReference type="InterPro" id="IPR051143">
    <property type="entry name" value="TrkH_K-transport"/>
</dbReference>
<protein>
    <recommendedName>
        <fullName evidence="10">Potassium transport protein</fullName>
    </recommendedName>
</protein>
<feature type="region of interest" description="Disordered" evidence="11">
    <location>
        <begin position="168"/>
        <end position="193"/>
    </location>
</feature>
<evidence type="ECO:0000256" key="7">
    <source>
        <dbReference type="ARBA" id="ARBA00022989"/>
    </source>
</evidence>
<comment type="caution">
    <text evidence="12">The sequence shown here is derived from an EMBL/GenBank/DDBJ whole genome shotgun (WGS) entry which is preliminary data.</text>
</comment>
<dbReference type="EMBL" id="JAUEPO010000002">
    <property type="protein sequence ID" value="KAK3332471.1"/>
    <property type="molecule type" value="Genomic_DNA"/>
</dbReference>
<dbReference type="Pfam" id="PF02386">
    <property type="entry name" value="TrkH"/>
    <property type="match status" value="1"/>
</dbReference>
<feature type="compositionally biased region" description="Low complexity" evidence="11">
    <location>
        <begin position="808"/>
        <end position="821"/>
    </location>
</feature>
<feature type="transmembrane region" description="Helical" evidence="10">
    <location>
        <begin position="694"/>
        <end position="711"/>
    </location>
</feature>
<comment type="subcellular location">
    <subcellularLocation>
        <location evidence="1">Membrane</location>
        <topology evidence="1">Multi-pass membrane protein</topology>
    </subcellularLocation>
</comment>
<reference evidence="12" key="1">
    <citation type="journal article" date="2023" name="Mol. Phylogenet. Evol.">
        <title>Genome-scale phylogeny and comparative genomics of the fungal order Sordariales.</title>
        <authorList>
            <person name="Hensen N."/>
            <person name="Bonometti L."/>
            <person name="Westerberg I."/>
            <person name="Brannstrom I.O."/>
            <person name="Guillou S."/>
            <person name="Cros-Aarteil S."/>
            <person name="Calhoun S."/>
            <person name="Haridas S."/>
            <person name="Kuo A."/>
            <person name="Mondo S."/>
            <person name="Pangilinan J."/>
            <person name="Riley R."/>
            <person name="LaButti K."/>
            <person name="Andreopoulos B."/>
            <person name="Lipzen A."/>
            <person name="Chen C."/>
            <person name="Yan M."/>
            <person name="Daum C."/>
            <person name="Ng V."/>
            <person name="Clum A."/>
            <person name="Steindorff A."/>
            <person name="Ohm R.A."/>
            <person name="Martin F."/>
            <person name="Silar P."/>
            <person name="Natvig D.O."/>
            <person name="Lalanne C."/>
            <person name="Gautier V."/>
            <person name="Ament-Velasquez S.L."/>
            <person name="Kruys A."/>
            <person name="Hutchinson M.I."/>
            <person name="Powell A.J."/>
            <person name="Barry K."/>
            <person name="Miller A.N."/>
            <person name="Grigoriev I.V."/>
            <person name="Debuchy R."/>
            <person name="Gladieux P."/>
            <person name="Hiltunen Thoren M."/>
            <person name="Johannesson H."/>
        </authorList>
    </citation>
    <scope>NUCLEOTIDE SEQUENCE</scope>
    <source>
        <strain evidence="12">SMH4131-1</strain>
    </source>
</reference>
<evidence type="ECO:0000256" key="1">
    <source>
        <dbReference type="ARBA" id="ARBA00004141"/>
    </source>
</evidence>
<feature type="transmembrane region" description="Helical" evidence="10">
    <location>
        <begin position="507"/>
        <end position="540"/>
    </location>
</feature>
<dbReference type="InterPro" id="IPR004773">
    <property type="entry name" value="K/Na_transp_Trk1/HKT1"/>
</dbReference>
<dbReference type="PIRSF" id="PIRSF002450">
    <property type="entry name" value="K+_transpter_TRK"/>
    <property type="match status" value="1"/>
</dbReference>
<dbReference type="InterPro" id="IPR003445">
    <property type="entry name" value="Cat_transpt"/>
</dbReference>
<gene>
    <name evidence="12" type="ORF">B0T19DRAFT_353414</name>
</gene>
<feature type="compositionally biased region" description="Basic and acidic residues" evidence="11">
    <location>
        <begin position="258"/>
        <end position="288"/>
    </location>
</feature>
<sequence length="876" mass="98281">MENLRRMILGQLAALRPSFLSKNPHFNFISVHYFWIIGLTLLGSIIIYFSNTGIGELAYIDALFFATGANTQAGLNPVDVGTLNTFQQVVIYILAMMSNPITINLCVVFLRLYWFEKRFQNIVREARLRRATMSKSKGKTNTMADAERGVNGRSITVMHGGHKSRITNDGILLDGAGHDDKGRRSPIPNDMDDRVEFGVDAETDADADAEAEDANPYGARRPPGIKFATTVTRSDGLGDNAAKLPPMRPDHEHIAILERQRKRDDEVLRIPGPRDAERGIGPERVPRDSDEEPGLLSPPNLDGPSLTPQSDRRSHQAITIEEPDRRLIKELPAEEKLADDVKAVSHVFSIFKIRMPRVFSRRDRKLHSEEDEIHATPSRMRRASLHTLRTAFSRDKEDGTPYLSWEPTIGRNSAFPDLNEEQREELGGIEYRSLKTLALILCSYFWGFTIFGVVCLLPWILNVDRWGDYVAEIQQSKVWWGFFTPNSAFTDLGYTLTPDSMNSFNTAVFPLLVMIFLIIIGNTGFPIMLRFIIWIMSIVIPRHTGLYEEVRFLLDHPRRCFTLLFPSGATWWLFWILVILNGLDVMFFIVLDLGTSQLTDLSPGFKFLNGFFEAASTRTAGFSCVNLALLHPAVQVSYMIMMYISVFPIAISVRRTNVYEEQSLGIYGHDKEDIDDQANYTDLSYVGAHLRRQLSFDLWLIFVAYFILAISEGPRIGNGPDDISMFAILFEIVSAYGTVGMSLGYPTVNASLCSQFSVVGKLVIVACMIRGRHRGLPYALDKAIMLPKEDSDAKDEAEADAMVRTMSRASGRSGGVLSSLLHPGPPMSEIHRRTTEPGSSNHNEDPGPYSSRITHRRTVTTFSSPPRPRTADGRAG</sequence>
<dbReference type="InterPro" id="IPR015958">
    <property type="entry name" value="Trk1_fungi"/>
</dbReference>
<evidence type="ECO:0000256" key="2">
    <source>
        <dbReference type="ARBA" id="ARBA00009137"/>
    </source>
</evidence>
<dbReference type="AlphaFoldDB" id="A0AAE0IWA2"/>
<proteinExistence type="inferred from homology"/>
<evidence type="ECO:0000256" key="10">
    <source>
        <dbReference type="PIRNR" id="PIRNR002450"/>
    </source>
</evidence>
<keyword evidence="3 10" id="KW-0813">Transport</keyword>
<feature type="transmembrane region" description="Helical" evidence="10">
    <location>
        <begin position="437"/>
        <end position="461"/>
    </location>
</feature>
<feature type="region of interest" description="Disordered" evidence="11">
    <location>
        <begin position="231"/>
        <end position="250"/>
    </location>
</feature>
<dbReference type="PANTHER" id="PTHR31064:SF30">
    <property type="entry name" value="HIGH-AFFINITY POTASSIUM TRANSPORT PROTEIN-RELATED"/>
    <property type="match status" value="1"/>
</dbReference>